<evidence type="ECO:0008006" key="3">
    <source>
        <dbReference type="Google" id="ProtNLM"/>
    </source>
</evidence>
<dbReference type="RefSeq" id="WP_086487144.1">
    <property type="nucleotide sequence ID" value="NZ_MSLT01000006.1"/>
</dbReference>
<keyword evidence="2" id="KW-1185">Reference proteome</keyword>
<gene>
    <name evidence="1" type="ORF">TPSD3_03230</name>
</gene>
<organism evidence="1 2">
    <name type="scientific">Thioflexithrix psekupsensis</name>
    <dbReference type="NCBI Taxonomy" id="1570016"/>
    <lineage>
        <taxon>Bacteria</taxon>
        <taxon>Pseudomonadati</taxon>
        <taxon>Pseudomonadota</taxon>
        <taxon>Gammaproteobacteria</taxon>
        <taxon>Thiotrichales</taxon>
        <taxon>Thioflexithrix</taxon>
    </lineage>
</organism>
<evidence type="ECO:0000313" key="2">
    <source>
        <dbReference type="Proteomes" id="UP000194798"/>
    </source>
</evidence>
<name>A0A251XBM7_9GAMM</name>
<accession>A0A251XBM7</accession>
<dbReference type="Proteomes" id="UP000194798">
    <property type="component" value="Unassembled WGS sequence"/>
</dbReference>
<proteinExistence type="predicted"/>
<protein>
    <recommendedName>
        <fullName evidence="3">Crp/Fnr family transcriptional regulator</fullName>
    </recommendedName>
</protein>
<reference evidence="1 2" key="1">
    <citation type="submission" date="2016-12" db="EMBL/GenBank/DDBJ databases">
        <title>Thioflexothrix psekupsii D3 genome sequencing and assembly.</title>
        <authorList>
            <person name="Fomenkov A."/>
            <person name="Vincze T."/>
            <person name="Grabovich M."/>
            <person name="Anton B.P."/>
            <person name="Dubinina G."/>
            <person name="Orlova M."/>
            <person name="Belousova E."/>
            <person name="Roberts R.J."/>
        </authorList>
    </citation>
    <scope>NUCLEOTIDE SEQUENCE [LARGE SCALE GENOMIC DNA]</scope>
    <source>
        <strain evidence="1">D3</strain>
    </source>
</reference>
<evidence type="ECO:0000313" key="1">
    <source>
        <dbReference type="EMBL" id="OUD15547.1"/>
    </source>
</evidence>
<dbReference type="OrthoDB" id="8481263at2"/>
<comment type="caution">
    <text evidence="1">The sequence shown here is derived from an EMBL/GenBank/DDBJ whole genome shotgun (WGS) entry which is preliminary data.</text>
</comment>
<dbReference type="AlphaFoldDB" id="A0A251XBM7"/>
<dbReference type="EMBL" id="MSLT01000006">
    <property type="protein sequence ID" value="OUD15547.1"/>
    <property type="molecule type" value="Genomic_DNA"/>
</dbReference>
<sequence>MNVPDLTRLHHLASALPAAEQAMLLAFAEFLHARTAAAVPCPAPSPTPLAIPRPAQESVVKAIKRLSQTYPMLDKSALLNEASQLLSQHVLQGRSASDVIDELEVLFQRRYELFIQAD</sequence>